<sequence length="264" mass="27765">MRILITNDDGIGAPGLMTLQAIAEEVAGEDGEVWTVAPAFEQSGVAHCINYVKPSMISKIGPRRFALEGSPADCVLAGLGELVEGEVDLVLSGVNRGNNAGENTIYSGTIGAAMEAALQGVPGIALSQFYGPHNVELDDPFEAARDHGADTVRRLVAAAPWGGESYKLFYNVNFPPVAARNVRGVAAVAQGYRGDGRMGVTPQTAPSGRKYLWISGSAQGEKTAPGTDVRANVEGWISVTPMRCDLTCRDALGQLRDAFPDYAG</sequence>
<feature type="binding site" evidence="7">
    <location>
        <position position="43"/>
    </location>
    <ligand>
        <name>a divalent metal cation</name>
        <dbReference type="ChEBI" id="CHEBI:60240"/>
    </ligand>
</feature>
<dbReference type="InterPro" id="IPR030048">
    <property type="entry name" value="SurE"/>
</dbReference>
<gene>
    <name evidence="7 9" type="primary">surE</name>
    <name evidence="9" type="ORF">P8627_15000</name>
</gene>
<organism evidence="9 10">
    <name type="scientific">Jannaschia ovalis</name>
    <dbReference type="NCBI Taxonomy" id="3038773"/>
    <lineage>
        <taxon>Bacteria</taxon>
        <taxon>Pseudomonadati</taxon>
        <taxon>Pseudomonadota</taxon>
        <taxon>Alphaproteobacteria</taxon>
        <taxon>Rhodobacterales</taxon>
        <taxon>Roseobacteraceae</taxon>
        <taxon>Jannaschia</taxon>
    </lineage>
</organism>
<dbReference type="Proteomes" id="UP001243420">
    <property type="component" value="Chromosome"/>
</dbReference>
<comment type="catalytic activity">
    <reaction evidence="1 7">
        <text>a ribonucleoside 5'-phosphate + H2O = a ribonucleoside + phosphate</text>
        <dbReference type="Rhea" id="RHEA:12484"/>
        <dbReference type="ChEBI" id="CHEBI:15377"/>
        <dbReference type="ChEBI" id="CHEBI:18254"/>
        <dbReference type="ChEBI" id="CHEBI:43474"/>
        <dbReference type="ChEBI" id="CHEBI:58043"/>
        <dbReference type="EC" id="3.1.3.5"/>
    </reaction>
</comment>
<proteinExistence type="inferred from homology"/>
<dbReference type="Gene3D" id="3.40.1210.10">
    <property type="entry name" value="Survival protein SurE-like phosphatase/nucleotidase"/>
    <property type="match status" value="1"/>
</dbReference>
<feature type="binding site" evidence="7">
    <location>
        <position position="8"/>
    </location>
    <ligand>
        <name>a divalent metal cation</name>
        <dbReference type="ChEBI" id="CHEBI:60240"/>
    </ligand>
</feature>
<evidence type="ECO:0000256" key="3">
    <source>
        <dbReference type="ARBA" id="ARBA00022490"/>
    </source>
</evidence>
<evidence type="ECO:0000256" key="5">
    <source>
        <dbReference type="ARBA" id="ARBA00022741"/>
    </source>
</evidence>
<dbReference type="EMBL" id="CP122537">
    <property type="protein sequence ID" value="WGH78314.1"/>
    <property type="molecule type" value="Genomic_DNA"/>
</dbReference>
<evidence type="ECO:0000259" key="8">
    <source>
        <dbReference type="Pfam" id="PF01975"/>
    </source>
</evidence>
<dbReference type="NCBIfam" id="TIGR00087">
    <property type="entry name" value="surE"/>
    <property type="match status" value="1"/>
</dbReference>
<evidence type="ECO:0000256" key="2">
    <source>
        <dbReference type="ARBA" id="ARBA00011062"/>
    </source>
</evidence>
<comment type="similarity">
    <text evidence="2 7">Belongs to the SurE nucleotidase family.</text>
</comment>
<dbReference type="PANTHER" id="PTHR30457:SF12">
    <property type="entry name" value="5'_3'-NUCLEOTIDASE SURE"/>
    <property type="match status" value="1"/>
</dbReference>
<evidence type="ECO:0000313" key="9">
    <source>
        <dbReference type="EMBL" id="WGH78314.1"/>
    </source>
</evidence>
<keyword evidence="4 7" id="KW-0479">Metal-binding</keyword>
<keyword evidence="10" id="KW-1185">Reference proteome</keyword>
<feature type="binding site" evidence="7">
    <location>
        <position position="95"/>
    </location>
    <ligand>
        <name>a divalent metal cation</name>
        <dbReference type="ChEBI" id="CHEBI:60240"/>
    </ligand>
</feature>
<dbReference type="Pfam" id="PF01975">
    <property type="entry name" value="SurE"/>
    <property type="match status" value="1"/>
</dbReference>
<dbReference type="NCBIfam" id="NF001490">
    <property type="entry name" value="PRK00346.1-4"/>
    <property type="match status" value="1"/>
</dbReference>
<keyword evidence="5 7" id="KW-0547">Nucleotide-binding</keyword>
<dbReference type="EC" id="3.1.3.5" evidence="7"/>
<keyword evidence="6 7" id="KW-0378">Hydrolase</keyword>
<comment type="function">
    <text evidence="7">Nucleotidase that shows phosphatase activity on nucleoside 5'-monophosphates.</text>
</comment>
<dbReference type="RefSeq" id="WP_279965065.1">
    <property type="nucleotide sequence ID" value="NZ_CP122537.1"/>
</dbReference>
<evidence type="ECO:0000256" key="6">
    <source>
        <dbReference type="ARBA" id="ARBA00022801"/>
    </source>
</evidence>
<dbReference type="HAMAP" id="MF_00060">
    <property type="entry name" value="SurE"/>
    <property type="match status" value="1"/>
</dbReference>
<keyword evidence="3 7" id="KW-0963">Cytoplasm</keyword>
<accession>A0ABY8LDR3</accession>
<feature type="binding site" evidence="7">
    <location>
        <position position="9"/>
    </location>
    <ligand>
        <name>a divalent metal cation</name>
        <dbReference type="ChEBI" id="CHEBI:60240"/>
    </ligand>
</feature>
<protein>
    <recommendedName>
        <fullName evidence="7">5'-nucleotidase SurE</fullName>
        <ecNumber evidence="7">3.1.3.5</ecNumber>
    </recommendedName>
    <alternativeName>
        <fullName evidence="7">Nucleoside 5'-monophosphate phosphohydrolase</fullName>
    </alternativeName>
</protein>
<dbReference type="SUPFAM" id="SSF64167">
    <property type="entry name" value="SurE-like"/>
    <property type="match status" value="1"/>
</dbReference>
<dbReference type="InterPro" id="IPR036523">
    <property type="entry name" value="SurE-like_sf"/>
</dbReference>
<feature type="domain" description="Survival protein SurE-like phosphatase/nucleotidase" evidence="8">
    <location>
        <begin position="3"/>
        <end position="193"/>
    </location>
</feature>
<evidence type="ECO:0000256" key="4">
    <source>
        <dbReference type="ARBA" id="ARBA00022723"/>
    </source>
</evidence>
<dbReference type="GO" id="GO:0008254">
    <property type="term" value="F:3'-nucleotidase activity"/>
    <property type="evidence" value="ECO:0007669"/>
    <property type="project" value="UniProtKB-EC"/>
</dbReference>
<name>A0ABY8LDR3_9RHOB</name>
<evidence type="ECO:0000256" key="1">
    <source>
        <dbReference type="ARBA" id="ARBA00000815"/>
    </source>
</evidence>
<evidence type="ECO:0000256" key="7">
    <source>
        <dbReference type="HAMAP-Rule" id="MF_00060"/>
    </source>
</evidence>
<dbReference type="PANTHER" id="PTHR30457">
    <property type="entry name" value="5'-NUCLEOTIDASE SURE"/>
    <property type="match status" value="1"/>
</dbReference>
<reference evidence="9 10" key="1">
    <citation type="submission" date="2023-04" db="EMBL/GenBank/DDBJ databases">
        <title>Jannaschia ovalis sp. nov., a marine bacterium isolated from sea tidal flat.</title>
        <authorList>
            <person name="Kwon D.Y."/>
            <person name="Kim J.-J."/>
        </authorList>
    </citation>
    <scope>NUCLEOTIDE SEQUENCE [LARGE SCALE GENOMIC DNA]</scope>
    <source>
        <strain evidence="9 10">GRR-S6-38</strain>
    </source>
</reference>
<dbReference type="InterPro" id="IPR002828">
    <property type="entry name" value="SurE-like_Pase/nucleotidase"/>
</dbReference>
<comment type="subcellular location">
    <subcellularLocation>
        <location evidence="7">Cytoplasm</location>
    </subcellularLocation>
</comment>
<evidence type="ECO:0000313" key="10">
    <source>
        <dbReference type="Proteomes" id="UP001243420"/>
    </source>
</evidence>
<comment type="cofactor">
    <cofactor evidence="7">
        <name>a divalent metal cation</name>
        <dbReference type="ChEBI" id="CHEBI:60240"/>
    </cofactor>
    <text evidence="7">Binds 1 divalent metal cation per subunit.</text>
</comment>
<dbReference type="NCBIfam" id="NF010541">
    <property type="entry name" value="PRK13931.1"/>
    <property type="match status" value="1"/>
</dbReference>